<gene>
    <name evidence="1" type="ORF">BHO_0018900</name>
</gene>
<geneLocation type="plasmid" evidence="1">
    <name>unnamed</name>
</geneLocation>
<dbReference type="AlphaFoldDB" id="W5T0R3"/>
<proteinExistence type="predicted"/>
<keyword evidence="1" id="KW-0614">Plasmid</keyword>
<organism evidence="1">
    <name type="scientific">Borrelia hermsii YBT</name>
    <dbReference type="NCBI Taxonomy" id="1313295"/>
    <lineage>
        <taxon>Bacteria</taxon>
        <taxon>Pseudomonadati</taxon>
        <taxon>Spirochaetota</taxon>
        <taxon>Spirochaetia</taxon>
        <taxon>Spirochaetales</taxon>
        <taxon>Borreliaceae</taxon>
        <taxon>Borrelia</taxon>
    </lineage>
</organism>
<dbReference type="HOGENOM" id="CLU_2913318_0_0_12"/>
<name>W5T0R3_BORHE</name>
<accession>W5T0R3</accession>
<dbReference type="EMBL" id="CP005711">
    <property type="protein sequence ID" value="AHH13114.1"/>
    <property type="molecule type" value="Genomic_DNA"/>
</dbReference>
<reference evidence="1" key="1">
    <citation type="submission" date="2013-04" db="EMBL/GenBank/DDBJ databases">
        <title>Comparative Genomics of Relapsing Fever Spirochetes.</title>
        <authorList>
            <person name="Schwan T.G."/>
            <person name="Raffel S.J."/>
            <person name="Porcella S.F."/>
            <person name="Martens C.A."/>
            <person name="Bruno D.P."/>
            <person name="Ricklefs S.M."/>
            <person name="Barbian K.B."/>
        </authorList>
    </citation>
    <scope>NUCLEOTIDE SEQUENCE</scope>
    <source>
        <strain evidence="1">YBT</strain>
        <plasmid evidence="1">unnamed</plasmid>
    </source>
</reference>
<protein>
    <submittedName>
        <fullName evidence="1">Uncharacterized protein</fullName>
    </submittedName>
</protein>
<evidence type="ECO:0000313" key="1">
    <source>
        <dbReference type="EMBL" id="AHH13114.1"/>
    </source>
</evidence>
<sequence length="61" mass="6673">MLKPHQGACRTHVNTSRHNLAFLIVNLSSPSFEKTMYPLSALLLNKTSSKSSLNSIISSIS</sequence>